<sequence length="179" mass="19944">MSLQRFDDAISIFHSSKNIATSCGYVAQAQFVDGLISEAQSKAQSGQNGIRSNSIQQLSLESRDDDHIQRTFARSFVEKELIVLVLNDQKETSDNAFSTEIMKALKSLSIACEFLNVRNNESLINAFKKVLFCSFIFFCLQVFSTLFTNLFWKVAGRTRGRGGTLKEGEAKGSNNVCFA</sequence>
<evidence type="ECO:0000313" key="2">
    <source>
        <dbReference type="EMBL" id="EKX41835.1"/>
    </source>
</evidence>
<dbReference type="AlphaFoldDB" id="L1J177"/>
<dbReference type="RefSeq" id="XP_005828815.1">
    <property type="nucleotide sequence ID" value="XM_005828758.1"/>
</dbReference>
<evidence type="ECO:0000256" key="1">
    <source>
        <dbReference type="SAM" id="Phobius"/>
    </source>
</evidence>
<evidence type="ECO:0000313" key="4">
    <source>
        <dbReference type="Proteomes" id="UP000011087"/>
    </source>
</evidence>
<keyword evidence="4" id="KW-1185">Reference proteome</keyword>
<protein>
    <submittedName>
        <fullName evidence="2 3">Uncharacterized protein</fullName>
    </submittedName>
</protein>
<keyword evidence="1" id="KW-1133">Transmembrane helix</keyword>
<name>L1J177_GUITC</name>
<evidence type="ECO:0000313" key="3">
    <source>
        <dbReference type="EnsemblProtists" id="EKX41835"/>
    </source>
</evidence>
<reference evidence="2 4" key="1">
    <citation type="journal article" date="2012" name="Nature">
        <title>Algal genomes reveal evolutionary mosaicism and the fate of nucleomorphs.</title>
        <authorList>
            <consortium name="DOE Joint Genome Institute"/>
            <person name="Curtis B.A."/>
            <person name="Tanifuji G."/>
            <person name="Burki F."/>
            <person name="Gruber A."/>
            <person name="Irimia M."/>
            <person name="Maruyama S."/>
            <person name="Arias M.C."/>
            <person name="Ball S.G."/>
            <person name="Gile G.H."/>
            <person name="Hirakawa Y."/>
            <person name="Hopkins J.F."/>
            <person name="Kuo A."/>
            <person name="Rensing S.A."/>
            <person name="Schmutz J."/>
            <person name="Symeonidi A."/>
            <person name="Elias M."/>
            <person name="Eveleigh R.J."/>
            <person name="Herman E.K."/>
            <person name="Klute M.J."/>
            <person name="Nakayama T."/>
            <person name="Obornik M."/>
            <person name="Reyes-Prieto A."/>
            <person name="Armbrust E.V."/>
            <person name="Aves S.J."/>
            <person name="Beiko R.G."/>
            <person name="Coutinho P."/>
            <person name="Dacks J.B."/>
            <person name="Durnford D.G."/>
            <person name="Fast N.M."/>
            <person name="Green B.R."/>
            <person name="Grisdale C.J."/>
            <person name="Hempel F."/>
            <person name="Henrissat B."/>
            <person name="Hoppner M.P."/>
            <person name="Ishida K."/>
            <person name="Kim E."/>
            <person name="Koreny L."/>
            <person name="Kroth P.G."/>
            <person name="Liu Y."/>
            <person name="Malik S.B."/>
            <person name="Maier U.G."/>
            <person name="McRose D."/>
            <person name="Mock T."/>
            <person name="Neilson J.A."/>
            <person name="Onodera N.T."/>
            <person name="Poole A.M."/>
            <person name="Pritham E.J."/>
            <person name="Richards T.A."/>
            <person name="Rocap G."/>
            <person name="Roy S.W."/>
            <person name="Sarai C."/>
            <person name="Schaack S."/>
            <person name="Shirato S."/>
            <person name="Slamovits C.H."/>
            <person name="Spencer D.F."/>
            <person name="Suzuki S."/>
            <person name="Worden A.Z."/>
            <person name="Zauner S."/>
            <person name="Barry K."/>
            <person name="Bell C."/>
            <person name="Bharti A.K."/>
            <person name="Crow J.A."/>
            <person name="Grimwood J."/>
            <person name="Kramer R."/>
            <person name="Lindquist E."/>
            <person name="Lucas S."/>
            <person name="Salamov A."/>
            <person name="McFadden G.I."/>
            <person name="Lane C.E."/>
            <person name="Keeling P.J."/>
            <person name="Gray M.W."/>
            <person name="Grigoriev I.V."/>
            <person name="Archibald J.M."/>
        </authorList>
    </citation>
    <scope>NUCLEOTIDE SEQUENCE</scope>
    <source>
        <strain evidence="2 4">CCMP2712</strain>
    </source>
</reference>
<dbReference type="EMBL" id="JH993021">
    <property type="protein sequence ID" value="EKX41835.1"/>
    <property type="molecule type" value="Genomic_DNA"/>
</dbReference>
<organism evidence="2">
    <name type="scientific">Guillardia theta (strain CCMP2712)</name>
    <name type="common">Cryptophyte</name>
    <dbReference type="NCBI Taxonomy" id="905079"/>
    <lineage>
        <taxon>Eukaryota</taxon>
        <taxon>Cryptophyceae</taxon>
        <taxon>Pyrenomonadales</taxon>
        <taxon>Geminigeraceae</taxon>
        <taxon>Guillardia</taxon>
    </lineage>
</organism>
<dbReference type="GeneID" id="17298423"/>
<reference evidence="3" key="3">
    <citation type="submission" date="2015-06" db="UniProtKB">
        <authorList>
            <consortium name="EnsemblProtists"/>
        </authorList>
    </citation>
    <scope>IDENTIFICATION</scope>
</reference>
<feature type="transmembrane region" description="Helical" evidence="1">
    <location>
        <begin position="130"/>
        <end position="152"/>
    </location>
</feature>
<dbReference type="EnsemblProtists" id="EKX41835">
    <property type="protein sequence ID" value="EKX41835"/>
    <property type="gene ID" value="GUITHDRAFT_112252"/>
</dbReference>
<dbReference type="HOGENOM" id="CLU_1506195_0_0_1"/>
<proteinExistence type="predicted"/>
<gene>
    <name evidence="2" type="ORF">GUITHDRAFT_112252</name>
</gene>
<reference evidence="4" key="2">
    <citation type="submission" date="2012-11" db="EMBL/GenBank/DDBJ databases">
        <authorList>
            <person name="Kuo A."/>
            <person name="Curtis B.A."/>
            <person name="Tanifuji G."/>
            <person name="Burki F."/>
            <person name="Gruber A."/>
            <person name="Irimia M."/>
            <person name="Maruyama S."/>
            <person name="Arias M.C."/>
            <person name="Ball S.G."/>
            <person name="Gile G.H."/>
            <person name="Hirakawa Y."/>
            <person name="Hopkins J.F."/>
            <person name="Rensing S.A."/>
            <person name="Schmutz J."/>
            <person name="Symeonidi A."/>
            <person name="Elias M."/>
            <person name="Eveleigh R.J."/>
            <person name="Herman E.K."/>
            <person name="Klute M.J."/>
            <person name="Nakayama T."/>
            <person name="Obornik M."/>
            <person name="Reyes-Prieto A."/>
            <person name="Armbrust E.V."/>
            <person name="Aves S.J."/>
            <person name="Beiko R.G."/>
            <person name="Coutinho P."/>
            <person name="Dacks J.B."/>
            <person name="Durnford D.G."/>
            <person name="Fast N.M."/>
            <person name="Green B.R."/>
            <person name="Grisdale C."/>
            <person name="Hempe F."/>
            <person name="Henrissat B."/>
            <person name="Hoppner M.P."/>
            <person name="Ishida K.-I."/>
            <person name="Kim E."/>
            <person name="Koreny L."/>
            <person name="Kroth P.G."/>
            <person name="Liu Y."/>
            <person name="Malik S.-B."/>
            <person name="Maier U.G."/>
            <person name="McRose D."/>
            <person name="Mock T."/>
            <person name="Neilson J.A."/>
            <person name="Onodera N.T."/>
            <person name="Poole A.M."/>
            <person name="Pritham E.J."/>
            <person name="Richards T.A."/>
            <person name="Rocap G."/>
            <person name="Roy S.W."/>
            <person name="Sarai C."/>
            <person name="Schaack S."/>
            <person name="Shirato S."/>
            <person name="Slamovits C.H."/>
            <person name="Spencer D.F."/>
            <person name="Suzuki S."/>
            <person name="Worden A.Z."/>
            <person name="Zauner S."/>
            <person name="Barry K."/>
            <person name="Bell C."/>
            <person name="Bharti A.K."/>
            <person name="Crow J.A."/>
            <person name="Grimwood J."/>
            <person name="Kramer R."/>
            <person name="Lindquist E."/>
            <person name="Lucas S."/>
            <person name="Salamov A."/>
            <person name="McFadden G.I."/>
            <person name="Lane C.E."/>
            <person name="Keeling P.J."/>
            <person name="Gray M.W."/>
            <person name="Grigoriev I.V."/>
            <person name="Archibald J.M."/>
        </authorList>
    </citation>
    <scope>NUCLEOTIDE SEQUENCE</scope>
    <source>
        <strain evidence="4">CCMP2712</strain>
    </source>
</reference>
<dbReference type="Proteomes" id="UP000011087">
    <property type="component" value="Unassembled WGS sequence"/>
</dbReference>
<accession>L1J177</accession>
<dbReference type="PaxDb" id="55529-EKX41835"/>
<keyword evidence="1" id="KW-0472">Membrane</keyword>
<dbReference type="KEGG" id="gtt:GUITHDRAFT_112252"/>
<keyword evidence="1" id="KW-0812">Transmembrane</keyword>